<feature type="zinc finger region" description="dksA C4-type" evidence="1">
    <location>
        <begin position="48"/>
        <end position="72"/>
    </location>
</feature>
<dbReference type="Gene3D" id="1.20.120.910">
    <property type="entry name" value="DksA, coiled-coil domain"/>
    <property type="match status" value="1"/>
</dbReference>
<evidence type="ECO:0000313" key="3">
    <source>
        <dbReference type="Proteomes" id="UP000000602"/>
    </source>
</evidence>
<dbReference type="AlphaFoldDB" id="Q6APB9"/>
<evidence type="ECO:0000313" key="2">
    <source>
        <dbReference type="EMBL" id="CAG35805.1"/>
    </source>
</evidence>
<evidence type="ECO:0000256" key="1">
    <source>
        <dbReference type="PROSITE-ProRule" id="PRU00510"/>
    </source>
</evidence>
<dbReference type="HOGENOM" id="CLU_2568307_0_0_7"/>
<dbReference type="Proteomes" id="UP000000602">
    <property type="component" value="Chromosome"/>
</dbReference>
<gene>
    <name evidence="2" type="ordered locus">DP1076</name>
</gene>
<name>Q6APB9_DESPS</name>
<dbReference type="EMBL" id="CR522870">
    <property type="protein sequence ID" value="CAG35805.1"/>
    <property type="molecule type" value="Genomic_DNA"/>
</dbReference>
<dbReference type="KEGG" id="dps:DP1076"/>
<sequence>MVDQMNKQQLTVIKTSLLEQMKSPVNDLQVQRLTTALARINAENFGECFICKQEIPFSILKINPERVICDKCLEETNTSIV</sequence>
<accession>Q6APB9</accession>
<proteinExistence type="predicted"/>
<organism evidence="2 3">
    <name type="scientific">Desulfotalea psychrophila (strain LSv54 / DSM 12343)</name>
    <dbReference type="NCBI Taxonomy" id="177439"/>
    <lineage>
        <taxon>Bacteria</taxon>
        <taxon>Pseudomonadati</taxon>
        <taxon>Thermodesulfobacteriota</taxon>
        <taxon>Desulfobulbia</taxon>
        <taxon>Desulfobulbales</taxon>
        <taxon>Desulfocapsaceae</taxon>
        <taxon>Desulfotalea</taxon>
    </lineage>
</organism>
<reference evidence="3" key="1">
    <citation type="journal article" date="2004" name="Environ. Microbiol.">
        <title>The genome of Desulfotalea psychrophila, a sulfate-reducing bacterium from permanently cold Arctic sediments.</title>
        <authorList>
            <person name="Rabus R."/>
            <person name="Ruepp A."/>
            <person name="Frickey T."/>
            <person name="Rattei T."/>
            <person name="Fartmann B."/>
            <person name="Stark M."/>
            <person name="Bauer M."/>
            <person name="Zibat A."/>
            <person name="Lombardot T."/>
            <person name="Becker I."/>
            <person name="Amann J."/>
            <person name="Gellner K."/>
            <person name="Teeling H."/>
            <person name="Leuschner W.D."/>
            <person name="Gloeckner F.-O."/>
            <person name="Lupas A.N."/>
            <person name="Amann R."/>
            <person name="Klenk H.-P."/>
        </authorList>
    </citation>
    <scope>NUCLEOTIDE SEQUENCE [LARGE SCALE GENOMIC DNA]</scope>
    <source>
        <strain evidence="3">DSM 12343 / LSv54</strain>
    </source>
</reference>
<protein>
    <submittedName>
        <fullName evidence="2">Similar to DnaK suppressor protein (Partial length)</fullName>
    </submittedName>
</protein>
<keyword evidence="3" id="KW-1185">Reference proteome</keyword>
<dbReference type="PROSITE" id="PS51128">
    <property type="entry name" value="ZF_DKSA_2"/>
    <property type="match status" value="1"/>
</dbReference>